<dbReference type="GO" id="GO:0051301">
    <property type="term" value="P:cell division"/>
    <property type="evidence" value="ECO:0007669"/>
    <property type="project" value="UniProtKB-KW"/>
</dbReference>
<organism evidence="6 7">
    <name type="scientific">Candidatus Adlerbacteria bacterium GW2011_GWC1_50_9</name>
    <dbReference type="NCBI Taxonomy" id="1618608"/>
    <lineage>
        <taxon>Bacteria</taxon>
        <taxon>Candidatus Adleribacteriota</taxon>
    </lineage>
</organism>
<comment type="caution">
    <text evidence="6">The sequence shown here is derived from an EMBL/GenBank/DDBJ whole genome shotgun (WGS) entry which is preliminary data.</text>
</comment>
<keyword evidence="3" id="KW-0812">Transmembrane</keyword>
<dbReference type="InterPro" id="IPR036138">
    <property type="entry name" value="PBP_dimer_sf"/>
</dbReference>
<dbReference type="Pfam" id="PF03717">
    <property type="entry name" value="PBP_dimer"/>
    <property type="match status" value="1"/>
</dbReference>
<dbReference type="GO" id="GO:0008658">
    <property type="term" value="F:penicillin binding"/>
    <property type="evidence" value="ECO:0007669"/>
    <property type="project" value="InterPro"/>
</dbReference>
<keyword evidence="6" id="KW-0131">Cell cycle</keyword>
<dbReference type="Gene3D" id="3.40.710.10">
    <property type="entry name" value="DD-peptidase/beta-lactamase superfamily"/>
    <property type="match status" value="1"/>
</dbReference>
<dbReference type="GO" id="GO:0071555">
    <property type="term" value="P:cell wall organization"/>
    <property type="evidence" value="ECO:0007669"/>
    <property type="project" value="TreeGrafter"/>
</dbReference>
<dbReference type="InterPro" id="IPR005311">
    <property type="entry name" value="PBP_dimer"/>
</dbReference>
<feature type="domain" description="Penicillin-binding protein dimerisation" evidence="5">
    <location>
        <begin position="59"/>
        <end position="206"/>
    </location>
</feature>
<evidence type="ECO:0000256" key="1">
    <source>
        <dbReference type="ARBA" id="ARBA00004370"/>
    </source>
</evidence>
<accession>A0A0G1WR22</accession>
<keyword evidence="2 3" id="KW-0472">Membrane</keyword>
<sequence>MLRHNGSHPIEKRITWVLFFFFSITAILVGRLFIVQVLAHKEYLRYADKQQGVRGEVSTPRGSILAVDSHGAQIPLASNRKYKNLIVAPNRVKNRAEVVRVISEEFSIPSEEILARIGKKDDPYEILAKKLSPSEEAEEKIEKLDGVFFEDDVKRVYPHDSLGSRFIGFVAGGEDRDEGKYGLERAYDARLFGEEGFFTGVQDAKGFLLALGRKITRSGKAGSDIVLTVDYNIQVKAREVLEKSKEKWSAPSGIIIVIEPSTGKILAMDALPAYNPNEFNKEKDLAVFQNPAVESIFELGSVMKTVTMAAGIEEKKVTPETTYTDYGVVKILDREIKNFDGKARGVQTMSQVLEKSLNTGAVYVARLLGREKQIEYFKNFGFGEKSGIDLPGELSGNLTNIEKGYDVEYATASFGQGIAVTPLQMAMAVSAIANNGKLMRPYLVEEVRDEAGNITMRNEPQVRRSVISPETSQTLTKMLVSVVRNGFEKRASVKGYFIAGKTGTAQVPRRDGKGYSDESIHTLIGYAPAFEPKFLIYIQLNEPKGNRFAANTLTPAFYDLAEYMLNYYEIPPDEK</sequence>
<keyword evidence="6" id="KW-0328">Glycosyltransferase</keyword>
<dbReference type="Gene3D" id="3.30.450.330">
    <property type="match status" value="1"/>
</dbReference>
<dbReference type="GO" id="GO:0016757">
    <property type="term" value="F:glycosyltransferase activity"/>
    <property type="evidence" value="ECO:0007669"/>
    <property type="project" value="UniProtKB-KW"/>
</dbReference>
<feature type="transmembrane region" description="Helical" evidence="3">
    <location>
        <begin position="16"/>
        <end position="39"/>
    </location>
</feature>
<name>A0A0G1WR22_9BACT</name>
<gene>
    <name evidence="6" type="ORF">UY61_C0017G0012</name>
</gene>
<dbReference type="InterPro" id="IPR050515">
    <property type="entry name" value="Beta-lactam/transpept"/>
</dbReference>
<keyword evidence="3" id="KW-1133">Transmembrane helix</keyword>
<protein>
    <submittedName>
        <fullName evidence="6">Peptidoglycan glycosyltransferase, cell division protein FtsI (Penicillin-binding protein 3)</fullName>
        <ecNumber evidence="6">2.4.1.129</ecNumber>
    </submittedName>
</protein>
<dbReference type="EMBL" id="LCQQ01000017">
    <property type="protein sequence ID" value="KKW21025.1"/>
    <property type="molecule type" value="Genomic_DNA"/>
</dbReference>
<dbReference type="GO" id="GO:0005886">
    <property type="term" value="C:plasma membrane"/>
    <property type="evidence" value="ECO:0007669"/>
    <property type="project" value="TreeGrafter"/>
</dbReference>
<feature type="domain" description="Penicillin-binding protein transpeptidase" evidence="4">
    <location>
        <begin position="253"/>
        <end position="559"/>
    </location>
</feature>
<keyword evidence="6" id="KW-0808">Transferase</keyword>
<evidence type="ECO:0000256" key="2">
    <source>
        <dbReference type="ARBA" id="ARBA00023136"/>
    </source>
</evidence>
<dbReference type="InterPro" id="IPR012338">
    <property type="entry name" value="Beta-lactam/transpept-like"/>
</dbReference>
<evidence type="ECO:0000313" key="6">
    <source>
        <dbReference type="EMBL" id="KKW21025.1"/>
    </source>
</evidence>
<evidence type="ECO:0000256" key="3">
    <source>
        <dbReference type="SAM" id="Phobius"/>
    </source>
</evidence>
<keyword evidence="6" id="KW-0132">Cell division</keyword>
<dbReference type="SUPFAM" id="SSF56601">
    <property type="entry name" value="beta-lactamase/transpeptidase-like"/>
    <property type="match status" value="1"/>
</dbReference>
<dbReference type="Pfam" id="PF00905">
    <property type="entry name" value="Transpeptidase"/>
    <property type="match status" value="1"/>
</dbReference>
<dbReference type="SUPFAM" id="SSF56519">
    <property type="entry name" value="Penicillin binding protein dimerisation domain"/>
    <property type="match status" value="1"/>
</dbReference>
<dbReference type="Proteomes" id="UP000034201">
    <property type="component" value="Unassembled WGS sequence"/>
</dbReference>
<dbReference type="PANTHER" id="PTHR30627">
    <property type="entry name" value="PEPTIDOGLYCAN D,D-TRANSPEPTIDASE"/>
    <property type="match status" value="1"/>
</dbReference>
<reference evidence="6 7" key="1">
    <citation type="journal article" date="2015" name="Nature">
        <title>rRNA introns, odd ribosomes, and small enigmatic genomes across a large radiation of phyla.</title>
        <authorList>
            <person name="Brown C.T."/>
            <person name="Hug L.A."/>
            <person name="Thomas B.C."/>
            <person name="Sharon I."/>
            <person name="Castelle C.J."/>
            <person name="Singh A."/>
            <person name="Wilkins M.J."/>
            <person name="Williams K.H."/>
            <person name="Banfield J.F."/>
        </authorList>
    </citation>
    <scope>NUCLEOTIDE SEQUENCE [LARGE SCALE GENOMIC DNA]</scope>
</reference>
<evidence type="ECO:0000259" key="5">
    <source>
        <dbReference type="Pfam" id="PF03717"/>
    </source>
</evidence>
<comment type="subcellular location">
    <subcellularLocation>
        <location evidence="1">Membrane</location>
    </subcellularLocation>
</comment>
<dbReference type="AlphaFoldDB" id="A0A0G1WR22"/>
<dbReference type="EC" id="2.4.1.129" evidence="6"/>
<evidence type="ECO:0000259" key="4">
    <source>
        <dbReference type="Pfam" id="PF00905"/>
    </source>
</evidence>
<proteinExistence type="predicted"/>
<dbReference type="Gene3D" id="3.90.1310.10">
    <property type="entry name" value="Penicillin-binding protein 2a (Domain 2)"/>
    <property type="match status" value="1"/>
</dbReference>
<dbReference type="PATRIC" id="fig|1618608.3.peg.278"/>
<dbReference type="InterPro" id="IPR001460">
    <property type="entry name" value="PCN-bd_Tpept"/>
</dbReference>
<dbReference type="PANTHER" id="PTHR30627:SF1">
    <property type="entry name" value="PEPTIDOGLYCAN D,D-TRANSPEPTIDASE FTSI"/>
    <property type="match status" value="1"/>
</dbReference>
<evidence type="ECO:0000313" key="7">
    <source>
        <dbReference type="Proteomes" id="UP000034201"/>
    </source>
</evidence>